<comment type="caution">
    <text evidence="6">The sequence shown here is derived from an EMBL/GenBank/DDBJ whole genome shotgun (WGS) entry which is preliminary data.</text>
</comment>
<dbReference type="Gene3D" id="1.20.200.10">
    <property type="entry name" value="Fumarase/aspartase (Central domain)"/>
    <property type="match status" value="1"/>
</dbReference>
<dbReference type="InterPro" id="IPR022761">
    <property type="entry name" value="Fumarate_lyase_N"/>
</dbReference>
<dbReference type="InterPro" id="IPR008948">
    <property type="entry name" value="L-Aspartase-like"/>
</dbReference>
<dbReference type="CDD" id="cd01359">
    <property type="entry name" value="Argininosuccinate_lyase"/>
    <property type="match status" value="1"/>
</dbReference>
<dbReference type="Gene3D" id="1.10.275.10">
    <property type="entry name" value="Fumarase/aspartase (N-terminal domain)"/>
    <property type="match status" value="1"/>
</dbReference>
<dbReference type="PATRIC" id="fig|1618569.3.peg.818"/>
<organism evidence="6 7">
    <name type="scientific">Candidatus Woesebacteria bacterium GW2011_GWB1_38_5b</name>
    <dbReference type="NCBI Taxonomy" id="1618569"/>
    <lineage>
        <taxon>Bacteria</taxon>
        <taxon>Candidatus Woeseibacteriota</taxon>
    </lineage>
</organism>
<dbReference type="PRINTS" id="PR00149">
    <property type="entry name" value="FUMRATELYASE"/>
</dbReference>
<dbReference type="EC" id="4.3.2.1" evidence="2 4"/>
<dbReference type="GO" id="GO:0004056">
    <property type="term" value="F:argininosuccinate lyase activity"/>
    <property type="evidence" value="ECO:0007669"/>
    <property type="project" value="UniProtKB-UniRule"/>
</dbReference>
<dbReference type="Pfam" id="PF00206">
    <property type="entry name" value="Lyase_1"/>
    <property type="match status" value="1"/>
</dbReference>
<keyword evidence="3" id="KW-0028">Amino-acid biosynthesis</keyword>
<evidence type="ECO:0000256" key="3">
    <source>
        <dbReference type="ARBA" id="ARBA00022571"/>
    </source>
</evidence>
<gene>
    <name evidence="6" type="ORF">US96_C0039G0003</name>
</gene>
<dbReference type="GO" id="GO:0042450">
    <property type="term" value="P:L-arginine biosynthetic process via ornithine"/>
    <property type="evidence" value="ECO:0007669"/>
    <property type="project" value="UniProtKB-UniRule"/>
</dbReference>
<name>A0A0G0K5V5_9BACT</name>
<keyword evidence="6" id="KW-0456">Lyase</keyword>
<dbReference type="SUPFAM" id="SSF48557">
    <property type="entry name" value="L-aspartase-like"/>
    <property type="match status" value="1"/>
</dbReference>
<dbReference type="InterPro" id="IPR000362">
    <property type="entry name" value="Fumarate_lyase_fam"/>
</dbReference>
<accession>A0A0G0K5V5</accession>
<reference evidence="6 7" key="1">
    <citation type="journal article" date="2015" name="Nature">
        <title>rRNA introns, odd ribosomes, and small enigmatic genomes across a large radiation of phyla.</title>
        <authorList>
            <person name="Brown C.T."/>
            <person name="Hug L.A."/>
            <person name="Thomas B.C."/>
            <person name="Sharon I."/>
            <person name="Castelle C.J."/>
            <person name="Singh A."/>
            <person name="Wilkins M.J."/>
            <person name="Williams K.H."/>
            <person name="Banfield J.F."/>
        </authorList>
    </citation>
    <scope>NUCLEOTIDE SEQUENCE [LARGE SCALE GENOMIC DNA]</scope>
</reference>
<dbReference type="AlphaFoldDB" id="A0A0G0K5V5"/>
<keyword evidence="3" id="KW-0055">Arginine biosynthesis</keyword>
<evidence type="ECO:0000313" key="7">
    <source>
        <dbReference type="Proteomes" id="UP000034181"/>
    </source>
</evidence>
<evidence type="ECO:0000256" key="1">
    <source>
        <dbReference type="ARBA" id="ARBA00004941"/>
    </source>
</evidence>
<dbReference type="PRINTS" id="PR00145">
    <property type="entry name" value="ARGSUCLYASE"/>
</dbReference>
<dbReference type="InterPro" id="IPR009049">
    <property type="entry name" value="Argininosuccinate_lyase"/>
</dbReference>
<dbReference type="EMBL" id="LBUZ01000039">
    <property type="protein sequence ID" value="KKQ74167.1"/>
    <property type="molecule type" value="Genomic_DNA"/>
</dbReference>
<dbReference type="GO" id="GO:0005829">
    <property type="term" value="C:cytosol"/>
    <property type="evidence" value="ECO:0007669"/>
    <property type="project" value="TreeGrafter"/>
</dbReference>
<dbReference type="UniPathway" id="UPA00068">
    <property type="reaction ID" value="UER00114"/>
</dbReference>
<dbReference type="InterPro" id="IPR024083">
    <property type="entry name" value="Fumarase/histidase_N"/>
</dbReference>
<dbReference type="Proteomes" id="UP000034181">
    <property type="component" value="Unassembled WGS sequence"/>
</dbReference>
<evidence type="ECO:0000256" key="4">
    <source>
        <dbReference type="NCBIfam" id="TIGR00838"/>
    </source>
</evidence>
<evidence type="ECO:0000313" key="6">
    <source>
        <dbReference type="EMBL" id="KKQ74167.1"/>
    </source>
</evidence>
<dbReference type="InterPro" id="IPR020557">
    <property type="entry name" value="Fumarate_lyase_CS"/>
</dbReference>
<comment type="pathway">
    <text evidence="1">Amino-acid biosynthesis; L-arginine biosynthesis; L-arginine from L-ornithine and carbamoyl phosphate: step 3/3.</text>
</comment>
<proteinExistence type="predicted"/>
<dbReference type="Gene3D" id="1.10.40.30">
    <property type="entry name" value="Fumarase/aspartase (C-terminal domain)"/>
    <property type="match status" value="1"/>
</dbReference>
<feature type="domain" description="Fumarate lyase N-terminal" evidence="5">
    <location>
        <begin position="26"/>
        <end position="299"/>
    </location>
</feature>
<dbReference type="PANTHER" id="PTHR43814">
    <property type="entry name" value="ARGININOSUCCINATE LYASE"/>
    <property type="match status" value="1"/>
</dbReference>
<dbReference type="PANTHER" id="PTHR43814:SF1">
    <property type="entry name" value="ARGININOSUCCINATE LYASE"/>
    <property type="match status" value="1"/>
</dbReference>
<protein>
    <recommendedName>
        <fullName evidence="2 4">Argininosuccinate lyase</fullName>
        <ecNumber evidence="2 4">4.3.2.1</ecNumber>
    </recommendedName>
</protein>
<dbReference type="PROSITE" id="PS00163">
    <property type="entry name" value="FUMARATE_LYASES"/>
    <property type="match status" value="1"/>
</dbReference>
<evidence type="ECO:0000259" key="5">
    <source>
        <dbReference type="Pfam" id="PF00206"/>
    </source>
</evidence>
<dbReference type="NCBIfam" id="TIGR00838">
    <property type="entry name" value="argH"/>
    <property type="match status" value="1"/>
</dbReference>
<evidence type="ECO:0000256" key="2">
    <source>
        <dbReference type="ARBA" id="ARBA00012338"/>
    </source>
</evidence>
<sequence>MTKKLWQKTNNNTLEKVVESYTAGEDLVYDQKLVAWDVVGSIAHAKMLLKIGILTDNEYKQLHNALKEIYKKYQSGKFALKVGDEDVHTRVENEVTTKFPSAGAKLHTARSRNDQVLTDMRLYAKDEIVKTALLTYELTQEFVGFAKKYEFAPMPGYTHMQQAMLSSVGLWATQFAESLLDDLAVIEVSYKLNDQSPLGAGAAYGVSLPIDREYSAMLLGFSKVQTNSLYTQNSRGKIESLTAQALVQTMLTLGRFATDLLLFTTAEFDFFSLPDSLTTGSSIMPQKKNVDIMELVRARSKIIQHYAYAISDLITAIPSGYNRDTQEIKPLLMKSFDIVQSSLAIATLVVKNMKPKTDNMKKAITKDLYAAHHSYQFVKKGMAFREAYKKVGSNLVGIPDYIPEEVLKETNHLGAAGNLDIKSLDKQLLSTQEIWLKKKADFERIVSKLLK</sequence>